<reference evidence="2" key="2">
    <citation type="journal article" date="2019" name="IMA Fungus">
        <title>Genome sequencing and comparison of five Tilletia species to identify candidate genes for the detection of regulated species infecting wheat.</title>
        <authorList>
            <person name="Nguyen H.D.T."/>
            <person name="Sultana T."/>
            <person name="Kesanakurti P."/>
            <person name="Hambleton S."/>
        </authorList>
    </citation>
    <scope>NUCLEOTIDE SEQUENCE</scope>
    <source>
        <strain evidence="2">DAOMC 236416</strain>
    </source>
</reference>
<evidence type="ECO:0000313" key="2">
    <source>
        <dbReference type="EMBL" id="KAE8238783.1"/>
    </source>
</evidence>
<feature type="non-terminal residue" evidence="2">
    <location>
        <position position="223"/>
    </location>
</feature>
<feature type="compositionally biased region" description="Low complexity" evidence="1">
    <location>
        <begin position="66"/>
        <end position="93"/>
    </location>
</feature>
<dbReference type="EMBL" id="LWDF02001425">
    <property type="protein sequence ID" value="KAE8238783.1"/>
    <property type="molecule type" value="Genomic_DNA"/>
</dbReference>
<dbReference type="Proteomes" id="UP000077521">
    <property type="component" value="Unassembled WGS sequence"/>
</dbReference>
<protein>
    <submittedName>
        <fullName evidence="2">Uncharacterized protein</fullName>
    </submittedName>
</protein>
<organism evidence="2 3">
    <name type="scientific">Tilletia indica</name>
    <dbReference type="NCBI Taxonomy" id="43049"/>
    <lineage>
        <taxon>Eukaryota</taxon>
        <taxon>Fungi</taxon>
        <taxon>Dikarya</taxon>
        <taxon>Basidiomycota</taxon>
        <taxon>Ustilaginomycotina</taxon>
        <taxon>Exobasidiomycetes</taxon>
        <taxon>Tilletiales</taxon>
        <taxon>Tilletiaceae</taxon>
        <taxon>Tilletia</taxon>
    </lineage>
</organism>
<comment type="caution">
    <text evidence="2">The sequence shown here is derived from an EMBL/GenBank/DDBJ whole genome shotgun (WGS) entry which is preliminary data.</text>
</comment>
<accession>A0A8T8SF19</accession>
<reference evidence="2" key="1">
    <citation type="submission" date="2016-04" db="EMBL/GenBank/DDBJ databases">
        <authorList>
            <person name="Nguyen H.D."/>
            <person name="Samba Siva P."/>
            <person name="Cullis J."/>
            <person name="Levesque C.A."/>
            <person name="Hambleton S."/>
        </authorList>
    </citation>
    <scope>NUCLEOTIDE SEQUENCE</scope>
    <source>
        <strain evidence="2">DAOMC 236416</strain>
    </source>
</reference>
<proteinExistence type="predicted"/>
<gene>
    <name evidence="2" type="ORF">A4X13_0g8382</name>
</gene>
<name>A0A8T8SF19_9BASI</name>
<feature type="region of interest" description="Disordered" evidence="1">
    <location>
        <begin position="41"/>
        <end position="96"/>
    </location>
</feature>
<evidence type="ECO:0000313" key="3">
    <source>
        <dbReference type="Proteomes" id="UP000077521"/>
    </source>
</evidence>
<dbReference type="AlphaFoldDB" id="A0A8T8SF19"/>
<evidence type="ECO:0000256" key="1">
    <source>
        <dbReference type="SAM" id="MobiDB-lite"/>
    </source>
</evidence>
<sequence length="223" mass="24286">MSSSPQAFDPAADWSLDQIAGIPTQVLMADPAFQALIQANTPQHSTNPPPPPPPFSAMAGIDPRLSSAPTSNPAIAASSPASASTSAPPNTANFSQAQRKTLLWTEDDAKEVKKRYGAKQIVLNAEGIYVGRAALRVMWATIKQACAVIEDLNLRNNKGRQVRKTFRNLKAYSLTTLLRICSEIEAEHPELAWCQLHYKALKLVQLHLRSKNDNADSDEEDAS</sequence>
<keyword evidence="3" id="KW-1185">Reference proteome</keyword>